<name>A0ABM4UWV6_COFAR</name>
<gene>
    <name evidence="5" type="primary">LOC140009592</name>
</gene>
<dbReference type="PROSITE" id="PS50985">
    <property type="entry name" value="GRAS"/>
    <property type="match status" value="1"/>
</dbReference>
<sequence>MTESQIFQPSWSYFRHDNNLNSILDNVREDGFCGGGEYTCYPLPTLMEESYLETSMLQERCANFPVHLDGDMDITTEDVLVYFQDPISIDGEITDVSMSLEESKGGNCIHSCHQISMPSSSMISSHAASLDVTSMPSSLVLPAEGVELDNELAVFHLLMAYAEAMEMGQEELAEVIAKRISEKVSPVGDTVERLLYYMFHALDKQSDYLKQESAKNFYQAFKAFYQIFPNGKFAHFAANLAILESLPDDADTIRIFDFDIGEGIQWASLIEAIGHQCREVTLTSVKFAEGEDAVMDANPLTMWRFEDAKKRLSDYARSYGLKLMVDEVELADLVGELKNISNRKQGSSGRRQFLVFNCMVGLPHMGRVRSRRDVFEFLRASQNFLQLVHASAACGNYKGGVITFGDGDAWEKVRNTSTYGSFLDGNMAHYQALLESIKLNFPSHLGEARTAMENLFVAPSVSSLAWAEKWEERKRYGQLEIGFGLEGLKLSRESLMEAKEVVREGESLYGVRIQGESHNEMVMDWRGTPMVRVSCWRS</sequence>
<dbReference type="GeneID" id="140009592"/>
<dbReference type="Proteomes" id="UP001652660">
    <property type="component" value="Chromosome 6e"/>
</dbReference>
<feature type="region of interest" description="SAW" evidence="3">
    <location>
        <begin position="465"/>
        <end position="537"/>
    </location>
</feature>
<dbReference type="PANTHER" id="PTHR31636">
    <property type="entry name" value="OSJNBA0084A10.13 PROTEIN-RELATED"/>
    <property type="match status" value="1"/>
</dbReference>
<keyword evidence="4" id="KW-1185">Reference proteome</keyword>
<dbReference type="RefSeq" id="XP_071911763.1">
    <property type="nucleotide sequence ID" value="XM_072055662.1"/>
</dbReference>
<keyword evidence="1" id="KW-0805">Transcription regulation</keyword>
<evidence type="ECO:0000313" key="4">
    <source>
        <dbReference type="Proteomes" id="UP001652660"/>
    </source>
</evidence>
<evidence type="ECO:0000313" key="5">
    <source>
        <dbReference type="RefSeq" id="XP_071911763.1"/>
    </source>
</evidence>
<proteinExistence type="inferred from homology"/>
<accession>A0ABM4UWV6</accession>
<evidence type="ECO:0000256" key="2">
    <source>
        <dbReference type="ARBA" id="ARBA00023163"/>
    </source>
</evidence>
<comment type="similarity">
    <text evidence="3">Belongs to the GRAS family.</text>
</comment>
<organism evidence="4 5">
    <name type="scientific">Coffea arabica</name>
    <name type="common">Arabian coffee</name>
    <dbReference type="NCBI Taxonomy" id="13443"/>
    <lineage>
        <taxon>Eukaryota</taxon>
        <taxon>Viridiplantae</taxon>
        <taxon>Streptophyta</taxon>
        <taxon>Embryophyta</taxon>
        <taxon>Tracheophyta</taxon>
        <taxon>Spermatophyta</taxon>
        <taxon>Magnoliopsida</taxon>
        <taxon>eudicotyledons</taxon>
        <taxon>Gunneridae</taxon>
        <taxon>Pentapetalae</taxon>
        <taxon>asterids</taxon>
        <taxon>lamiids</taxon>
        <taxon>Gentianales</taxon>
        <taxon>Rubiaceae</taxon>
        <taxon>Ixoroideae</taxon>
        <taxon>Gardenieae complex</taxon>
        <taxon>Bertiereae - Coffeeae clade</taxon>
        <taxon>Coffeeae</taxon>
        <taxon>Coffea</taxon>
    </lineage>
</organism>
<dbReference type="InterPro" id="IPR005202">
    <property type="entry name" value="TF_GRAS"/>
</dbReference>
<comment type="caution">
    <text evidence="3">Lacks conserved residue(s) required for the propagation of feature annotation.</text>
</comment>
<protein>
    <submittedName>
        <fullName evidence="5">Protein NODULATION SIGNALING PATHWAY 2-like</fullName>
    </submittedName>
</protein>
<evidence type="ECO:0000256" key="1">
    <source>
        <dbReference type="ARBA" id="ARBA00023015"/>
    </source>
</evidence>
<evidence type="ECO:0000256" key="3">
    <source>
        <dbReference type="PROSITE-ProRule" id="PRU01191"/>
    </source>
</evidence>
<keyword evidence="2" id="KW-0804">Transcription</keyword>
<dbReference type="Pfam" id="PF03514">
    <property type="entry name" value="GRAS"/>
    <property type="match status" value="1"/>
</dbReference>
<reference evidence="5" key="1">
    <citation type="submission" date="2025-08" db="UniProtKB">
        <authorList>
            <consortium name="RefSeq"/>
        </authorList>
    </citation>
    <scope>IDENTIFICATION</scope>
    <source>
        <tissue evidence="5">Leaves</tissue>
    </source>
</reference>